<reference evidence="4" key="1">
    <citation type="journal article" date="2014" name="Int. J. Syst. Evol. Microbiol.">
        <title>Complete genome sequence of Corynebacterium casei LMG S-19264T (=DSM 44701T), isolated from a smear-ripened cheese.</title>
        <authorList>
            <consortium name="US DOE Joint Genome Institute (JGI-PGF)"/>
            <person name="Walter F."/>
            <person name="Albersmeier A."/>
            <person name="Kalinowski J."/>
            <person name="Ruckert C."/>
        </authorList>
    </citation>
    <scope>NUCLEOTIDE SEQUENCE</scope>
    <source>
        <strain evidence="4">JCM 19831</strain>
    </source>
</reference>
<sequence length="300" mass="31408">MSFVRSLPLEVRCAQLTGLTLPSGLGHDPEKDRAELREMVPHGVGSLSLVQHMSNRDIGEMRRGIDAVQDYLVRESPGGIPALVHAEALNGLVWNGASSWPTAIGLAASFDLGAIERMAAVAAEQAAALGVQHGLSPVLDVCRDPRFGRVHETYGEDPTLAAACGVAFVRGLQASGDVLATGKHFLAYMASEGALNMAEVHAGPRELREVHALPFEAAIRWADLATVMNSYSAIDGKPVASSREILTALLRGGAGAGRGGGGPGVRLRGRGRRRHPGGGRGGAQRRRGRGCRGGAVGLDR</sequence>
<feature type="domain" description="Glycoside hydrolase family 3 N-terminal" evidence="3">
    <location>
        <begin position="12"/>
        <end position="255"/>
    </location>
</feature>
<dbReference type="AlphaFoldDB" id="A0A917X740"/>
<dbReference type="EMBL" id="BMPI01000090">
    <property type="protein sequence ID" value="GGM82769.1"/>
    <property type="molecule type" value="Genomic_DNA"/>
</dbReference>
<organism evidence="4 5">
    <name type="scientific">Dactylosporangium sucinum</name>
    <dbReference type="NCBI Taxonomy" id="1424081"/>
    <lineage>
        <taxon>Bacteria</taxon>
        <taxon>Bacillati</taxon>
        <taxon>Actinomycetota</taxon>
        <taxon>Actinomycetes</taxon>
        <taxon>Micromonosporales</taxon>
        <taxon>Micromonosporaceae</taxon>
        <taxon>Dactylosporangium</taxon>
    </lineage>
</organism>
<keyword evidence="5" id="KW-1185">Reference proteome</keyword>
<gene>
    <name evidence="4" type="ORF">GCM10007977_100280</name>
</gene>
<feature type="compositionally biased region" description="Gly residues" evidence="2">
    <location>
        <begin position="255"/>
        <end position="264"/>
    </location>
</feature>
<dbReference type="Pfam" id="PF00933">
    <property type="entry name" value="Glyco_hydro_3"/>
    <property type="match status" value="1"/>
</dbReference>
<comment type="caution">
    <text evidence="4">The sequence shown here is derived from an EMBL/GenBank/DDBJ whole genome shotgun (WGS) entry which is preliminary data.</text>
</comment>
<dbReference type="PANTHER" id="PTHR30620">
    <property type="entry name" value="PERIPLASMIC BETA-GLUCOSIDASE-RELATED"/>
    <property type="match status" value="1"/>
</dbReference>
<accession>A0A917X740</accession>
<dbReference type="PRINTS" id="PR00133">
    <property type="entry name" value="GLHYDRLASE3"/>
</dbReference>
<feature type="region of interest" description="Disordered" evidence="2">
    <location>
        <begin position="255"/>
        <end position="300"/>
    </location>
</feature>
<dbReference type="Proteomes" id="UP000642070">
    <property type="component" value="Unassembled WGS sequence"/>
</dbReference>
<evidence type="ECO:0000256" key="2">
    <source>
        <dbReference type="SAM" id="MobiDB-lite"/>
    </source>
</evidence>
<dbReference type="InterPro" id="IPR036962">
    <property type="entry name" value="Glyco_hydro_3_N_sf"/>
</dbReference>
<evidence type="ECO:0000256" key="1">
    <source>
        <dbReference type="ARBA" id="ARBA00022801"/>
    </source>
</evidence>
<evidence type="ECO:0000313" key="4">
    <source>
        <dbReference type="EMBL" id="GGM82769.1"/>
    </source>
</evidence>
<dbReference type="InterPro" id="IPR051915">
    <property type="entry name" value="Cellulose_Degrad_GH3"/>
</dbReference>
<dbReference type="InterPro" id="IPR001764">
    <property type="entry name" value="Glyco_hydro_3_N"/>
</dbReference>
<dbReference type="InterPro" id="IPR017853">
    <property type="entry name" value="GH"/>
</dbReference>
<proteinExistence type="predicted"/>
<dbReference type="GO" id="GO:0008422">
    <property type="term" value="F:beta-glucosidase activity"/>
    <property type="evidence" value="ECO:0007669"/>
    <property type="project" value="TreeGrafter"/>
</dbReference>
<reference evidence="4" key="2">
    <citation type="submission" date="2020-09" db="EMBL/GenBank/DDBJ databases">
        <authorList>
            <person name="Sun Q."/>
            <person name="Ohkuma M."/>
        </authorList>
    </citation>
    <scope>NUCLEOTIDE SEQUENCE</scope>
    <source>
        <strain evidence="4">JCM 19831</strain>
    </source>
</reference>
<keyword evidence="1" id="KW-0378">Hydrolase</keyword>
<dbReference type="GO" id="GO:0009251">
    <property type="term" value="P:glucan catabolic process"/>
    <property type="evidence" value="ECO:0007669"/>
    <property type="project" value="TreeGrafter"/>
</dbReference>
<dbReference type="SUPFAM" id="SSF51445">
    <property type="entry name" value="(Trans)glycosidases"/>
    <property type="match status" value="1"/>
</dbReference>
<evidence type="ECO:0000313" key="5">
    <source>
        <dbReference type="Proteomes" id="UP000642070"/>
    </source>
</evidence>
<dbReference type="RefSeq" id="WP_190257178.1">
    <property type="nucleotide sequence ID" value="NZ_BMPI01000090.1"/>
</dbReference>
<protein>
    <recommendedName>
        <fullName evidence="3">Glycoside hydrolase family 3 N-terminal domain-containing protein</fullName>
    </recommendedName>
</protein>
<feature type="compositionally biased region" description="Gly residues" evidence="2">
    <location>
        <begin position="291"/>
        <end position="300"/>
    </location>
</feature>
<dbReference type="Gene3D" id="3.20.20.300">
    <property type="entry name" value="Glycoside hydrolase, family 3, N-terminal domain"/>
    <property type="match status" value="1"/>
</dbReference>
<name>A0A917X740_9ACTN</name>
<evidence type="ECO:0000259" key="3">
    <source>
        <dbReference type="Pfam" id="PF00933"/>
    </source>
</evidence>
<feature type="compositionally biased region" description="Basic residues" evidence="2">
    <location>
        <begin position="267"/>
        <end position="290"/>
    </location>
</feature>
<dbReference type="PANTHER" id="PTHR30620:SF123">
    <property type="entry name" value="BETA-XYLOSIDASE"/>
    <property type="match status" value="1"/>
</dbReference>